<protein>
    <submittedName>
        <fullName evidence="2">Uncharacterized protein</fullName>
    </submittedName>
</protein>
<evidence type="ECO:0000313" key="3">
    <source>
        <dbReference type="Proteomes" id="UP000092993"/>
    </source>
</evidence>
<evidence type="ECO:0000256" key="1">
    <source>
        <dbReference type="SAM" id="MobiDB-lite"/>
    </source>
</evidence>
<dbReference type="STRING" id="5627.A0A1C7M037"/>
<keyword evidence="3" id="KW-1185">Reference proteome</keyword>
<name>A0A1C7M037_GRIFR</name>
<dbReference type="Proteomes" id="UP000092993">
    <property type="component" value="Unassembled WGS sequence"/>
</dbReference>
<accession>A0A1C7M037</accession>
<feature type="compositionally biased region" description="Polar residues" evidence="1">
    <location>
        <begin position="217"/>
        <end position="227"/>
    </location>
</feature>
<dbReference type="AlphaFoldDB" id="A0A1C7M037"/>
<gene>
    <name evidence="2" type="ORF">A0H81_09631</name>
</gene>
<reference evidence="2 3" key="1">
    <citation type="submission" date="2016-03" db="EMBL/GenBank/DDBJ databases">
        <title>Whole genome sequencing of Grifola frondosa 9006-11.</title>
        <authorList>
            <person name="Min B."/>
            <person name="Park H."/>
            <person name="Kim J.-G."/>
            <person name="Cho H."/>
            <person name="Oh Y.-L."/>
            <person name="Kong W.-S."/>
            <person name="Choi I.-G."/>
        </authorList>
    </citation>
    <scope>NUCLEOTIDE SEQUENCE [LARGE SCALE GENOMIC DNA]</scope>
    <source>
        <strain evidence="2 3">9006-11</strain>
    </source>
</reference>
<evidence type="ECO:0000313" key="2">
    <source>
        <dbReference type="EMBL" id="OBZ70252.1"/>
    </source>
</evidence>
<dbReference type="EMBL" id="LUGG01000014">
    <property type="protein sequence ID" value="OBZ70252.1"/>
    <property type="molecule type" value="Genomic_DNA"/>
</dbReference>
<feature type="region of interest" description="Disordered" evidence="1">
    <location>
        <begin position="403"/>
        <end position="480"/>
    </location>
</feature>
<proteinExistence type="predicted"/>
<feature type="region of interest" description="Disordered" evidence="1">
    <location>
        <begin position="333"/>
        <end position="371"/>
    </location>
</feature>
<comment type="caution">
    <text evidence="2">The sequence shown here is derived from an EMBL/GenBank/DDBJ whole genome shotgun (WGS) entry which is preliminary data.</text>
</comment>
<organism evidence="2 3">
    <name type="scientific">Grifola frondosa</name>
    <name type="common">Maitake</name>
    <name type="synonym">Polyporus frondosus</name>
    <dbReference type="NCBI Taxonomy" id="5627"/>
    <lineage>
        <taxon>Eukaryota</taxon>
        <taxon>Fungi</taxon>
        <taxon>Dikarya</taxon>
        <taxon>Basidiomycota</taxon>
        <taxon>Agaricomycotina</taxon>
        <taxon>Agaricomycetes</taxon>
        <taxon>Polyporales</taxon>
        <taxon>Grifolaceae</taxon>
        <taxon>Grifola</taxon>
    </lineage>
</organism>
<feature type="region of interest" description="Disordered" evidence="1">
    <location>
        <begin position="202"/>
        <end position="286"/>
    </location>
</feature>
<dbReference type="OrthoDB" id="3253137at2759"/>
<sequence>MGKWTLQYHDEVLRDKIKSLVTGAVKRAKLEKGEPSITYEAFVEELDEGDSFTASLIDVLVKVRTCTEMAERRMRPNPIDRRLISERTAKTLRMQAAPLHVYRGRQNSLRDRTASRRSLTVPHYVSMVDDMPPSEEEDEYGTVLGSGSAIHEGFRVNSDLYDAYLPTPSFDFTGSFSRANESNALPSTSFDAANVARDSFAVTSPRSASPPALPSPTFITRSGWTANPPSSGSGPGSNLTRQNSIRRLARSRTVDFNDFTHRRRSSIRQNTTQDQEHAVADGPSDPVWRFNMYDHVIRPEEPSTSSTGTATARRFFPLTSRSQALRRLVGDHPYTSVFPWSPADTAEPSPPGSTAAEEPAASSGGPTSSQLWYSLTDINEDERQAAAPRLRREGVRHQESLLSRYASPASEEQPSQSAGPLEGSDRAAQPGNEAQTETLRAAAVSAEEVATQFPTPRSPSPAATVIADLDDQHVFRPGQH</sequence>
<dbReference type="OMA" id="TERTSPW"/>